<evidence type="ECO:0000256" key="1">
    <source>
        <dbReference type="SAM" id="SignalP"/>
    </source>
</evidence>
<dbReference type="KEGG" id="tpla:ElP_21560"/>
<proteinExistence type="predicted"/>
<dbReference type="Proteomes" id="UP000317835">
    <property type="component" value="Chromosome"/>
</dbReference>
<reference evidence="2 3" key="1">
    <citation type="submission" date="2019-02" db="EMBL/GenBank/DDBJ databases">
        <title>Deep-cultivation of Planctomycetes and their phenomic and genomic characterization uncovers novel biology.</title>
        <authorList>
            <person name="Wiegand S."/>
            <person name="Jogler M."/>
            <person name="Boedeker C."/>
            <person name="Pinto D."/>
            <person name="Vollmers J."/>
            <person name="Rivas-Marin E."/>
            <person name="Kohn T."/>
            <person name="Peeters S.H."/>
            <person name="Heuer A."/>
            <person name="Rast P."/>
            <person name="Oberbeckmann S."/>
            <person name="Bunk B."/>
            <person name="Jeske O."/>
            <person name="Meyerdierks A."/>
            <person name="Storesund J.E."/>
            <person name="Kallscheuer N."/>
            <person name="Luecker S."/>
            <person name="Lage O.M."/>
            <person name="Pohl T."/>
            <person name="Merkel B.J."/>
            <person name="Hornburger P."/>
            <person name="Mueller R.-W."/>
            <person name="Bruemmer F."/>
            <person name="Labrenz M."/>
            <person name="Spormann A.M."/>
            <person name="Op den Camp H."/>
            <person name="Overmann J."/>
            <person name="Amann R."/>
            <person name="Jetten M.S.M."/>
            <person name="Mascher T."/>
            <person name="Medema M.H."/>
            <person name="Devos D.P."/>
            <person name="Kaster A.-K."/>
            <person name="Ovreas L."/>
            <person name="Rohde M."/>
            <person name="Galperin M.Y."/>
            <person name="Jogler C."/>
        </authorList>
    </citation>
    <scope>NUCLEOTIDE SEQUENCE [LARGE SCALE GENOMIC DNA]</scope>
    <source>
        <strain evidence="2 3">ElP</strain>
    </source>
</reference>
<evidence type="ECO:0008006" key="4">
    <source>
        <dbReference type="Google" id="ProtNLM"/>
    </source>
</evidence>
<dbReference type="EMBL" id="CP036426">
    <property type="protein sequence ID" value="QDV34271.1"/>
    <property type="molecule type" value="Genomic_DNA"/>
</dbReference>
<protein>
    <recommendedName>
        <fullName evidence="4">DUF4440 domain-containing protein</fullName>
    </recommendedName>
</protein>
<feature type="chain" id="PRO_5022083543" description="DUF4440 domain-containing protein" evidence="1">
    <location>
        <begin position="23"/>
        <end position="152"/>
    </location>
</feature>
<dbReference type="RefSeq" id="WP_145269049.1">
    <property type="nucleotide sequence ID" value="NZ_CP036426.1"/>
</dbReference>
<feature type="signal peptide" evidence="1">
    <location>
        <begin position="1"/>
        <end position="22"/>
    </location>
</feature>
<gene>
    <name evidence="2" type="ORF">ElP_21560</name>
</gene>
<keyword evidence="1" id="KW-0732">Signal</keyword>
<evidence type="ECO:0000313" key="2">
    <source>
        <dbReference type="EMBL" id="QDV34271.1"/>
    </source>
</evidence>
<sequence length="152" mass="15983" precursor="true">MRHLVSAATGLLLLLPTTPTLAVDGPDIDEVAAAWVYPEATDVLSAGKPSFYNTMFKTPDDVHTVLKHYAKKLGVDPGNMADPDGAIGVLSGSVESGESFSIVKSTSAAMDGVEEVAFTHKSTSALTTLVIHRVRDGDLTRVTVFRAELVGG</sequence>
<keyword evidence="3" id="KW-1185">Reference proteome</keyword>
<name>A0A518H0D4_9BACT</name>
<organism evidence="2 3">
    <name type="scientific">Tautonia plasticadhaerens</name>
    <dbReference type="NCBI Taxonomy" id="2527974"/>
    <lineage>
        <taxon>Bacteria</taxon>
        <taxon>Pseudomonadati</taxon>
        <taxon>Planctomycetota</taxon>
        <taxon>Planctomycetia</taxon>
        <taxon>Isosphaerales</taxon>
        <taxon>Isosphaeraceae</taxon>
        <taxon>Tautonia</taxon>
    </lineage>
</organism>
<evidence type="ECO:0000313" key="3">
    <source>
        <dbReference type="Proteomes" id="UP000317835"/>
    </source>
</evidence>
<accession>A0A518H0D4</accession>
<dbReference type="AlphaFoldDB" id="A0A518H0D4"/>